<comment type="subcellular location">
    <subcellularLocation>
        <location evidence="1">Membrane</location>
        <topology evidence="1">Single-pass membrane protein</topology>
    </subcellularLocation>
</comment>
<feature type="signal peptide" evidence="6">
    <location>
        <begin position="1"/>
        <end position="23"/>
    </location>
</feature>
<evidence type="ECO:0000313" key="9">
    <source>
        <dbReference type="Proteomes" id="UP000824782"/>
    </source>
</evidence>
<evidence type="ECO:0000256" key="3">
    <source>
        <dbReference type="ARBA" id="ARBA00023157"/>
    </source>
</evidence>
<keyword evidence="3" id="KW-1015">Disulfide bond</keyword>
<keyword evidence="6" id="KW-0732">Signal</keyword>
<dbReference type="Pfam" id="PF08205">
    <property type="entry name" value="C2-set_2"/>
    <property type="match status" value="1"/>
</dbReference>
<feature type="chain" id="PRO_5043910924" description="Ig-like domain-containing protein" evidence="6">
    <location>
        <begin position="24"/>
        <end position="359"/>
    </location>
</feature>
<dbReference type="GO" id="GO:0098609">
    <property type="term" value="P:cell-cell adhesion"/>
    <property type="evidence" value="ECO:0007669"/>
    <property type="project" value="TreeGrafter"/>
</dbReference>
<dbReference type="Pfam" id="PF00047">
    <property type="entry name" value="ig"/>
    <property type="match status" value="1"/>
</dbReference>
<comment type="caution">
    <text evidence="8">The sequence shown here is derived from an EMBL/GenBank/DDBJ whole genome shotgun (WGS) entry which is preliminary data.</text>
</comment>
<feature type="domain" description="Ig-like" evidence="7">
    <location>
        <begin position="129"/>
        <end position="221"/>
    </location>
</feature>
<dbReference type="Gene3D" id="2.60.40.10">
    <property type="entry name" value="Immunoglobulins"/>
    <property type="match status" value="2"/>
</dbReference>
<evidence type="ECO:0000256" key="6">
    <source>
        <dbReference type="SAM" id="SignalP"/>
    </source>
</evidence>
<dbReference type="GO" id="GO:0009986">
    <property type="term" value="C:cell surface"/>
    <property type="evidence" value="ECO:0007669"/>
    <property type="project" value="TreeGrafter"/>
</dbReference>
<dbReference type="GO" id="GO:0005923">
    <property type="term" value="C:bicellular tight junction"/>
    <property type="evidence" value="ECO:0007669"/>
    <property type="project" value="TreeGrafter"/>
</dbReference>
<keyword evidence="9" id="KW-1185">Reference proteome</keyword>
<evidence type="ECO:0000256" key="4">
    <source>
        <dbReference type="ARBA" id="ARBA00023319"/>
    </source>
</evidence>
<keyword evidence="4" id="KW-0393">Immunoglobulin domain</keyword>
<evidence type="ECO:0000256" key="2">
    <source>
        <dbReference type="ARBA" id="ARBA00023136"/>
    </source>
</evidence>
<dbReference type="InterPro" id="IPR013151">
    <property type="entry name" value="Immunoglobulin_dom"/>
</dbReference>
<dbReference type="SUPFAM" id="SSF48726">
    <property type="entry name" value="Immunoglobulin"/>
    <property type="match status" value="2"/>
</dbReference>
<protein>
    <recommendedName>
        <fullName evidence="7">Ig-like domain-containing protein</fullName>
    </recommendedName>
</protein>
<evidence type="ECO:0000259" key="7">
    <source>
        <dbReference type="PROSITE" id="PS50835"/>
    </source>
</evidence>
<keyword evidence="5" id="KW-0812">Transmembrane</keyword>
<dbReference type="AlphaFoldDB" id="A0AAV7D0W2"/>
<dbReference type="EMBL" id="WNYA01000002">
    <property type="protein sequence ID" value="KAG8591043.1"/>
    <property type="molecule type" value="Genomic_DNA"/>
</dbReference>
<evidence type="ECO:0000256" key="5">
    <source>
        <dbReference type="SAM" id="Phobius"/>
    </source>
</evidence>
<dbReference type="PROSITE" id="PS50835">
    <property type="entry name" value="IG_LIKE"/>
    <property type="match status" value="2"/>
</dbReference>
<dbReference type="PANTHER" id="PTHR44991:SF1">
    <property type="entry name" value="IMMUNOGLOBULIN SUPERFAMILY MEMBER 5"/>
    <property type="match status" value="1"/>
</dbReference>
<organism evidence="8 9">
    <name type="scientific">Engystomops pustulosus</name>
    <name type="common">Tungara frog</name>
    <name type="synonym">Physalaemus pustulosus</name>
    <dbReference type="NCBI Taxonomy" id="76066"/>
    <lineage>
        <taxon>Eukaryota</taxon>
        <taxon>Metazoa</taxon>
        <taxon>Chordata</taxon>
        <taxon>Craniata</taxon>
        <taxon>Vertebrata</taxon>
        <taxon>Euteleostomi</taxon>
        <taxon>Amphibia</taxon>
        <taxon>Batrachia</taxon>
        <taxon>Anura</taxon>
        <taxon>Neobatrachia</taxon>
        <taxon>Hyloidea</taxon>
        <taxon>Leptodactylidae</taxon>
        <taxon>Leiuperinae</taxon>
        <taxon>Engystomops</taxon>
    </lineage>
</organism>
<dbReference type="InterPro" id="IPR013162">
    <property type="entry name" value="CD80_C2-set"/>
</dbReference>
<name>A0AAV7D0W2_ENGPU</name>
<gene>
    <name evidence="8" type="ORF">GDO81_007030</name>
</gene>
<reference evidence="8" key="1">
    <citation type="thesis" date="2020" institute="ProQuest LLC" country="789 East Eisenhower Parkway, Ann Arbor, MI, USA">
        <title>Comparative Genomics and Chromosome Evolution.</title>
        <authorList>
            <person name="Mudd A.B."/>
        </authorList>
    </citation>
    <scope>NUCLEOTIDE SEQUENCE</scope>
    <source>
        <strain evidence="8">237g6f4</strain>
        <tissue evidence="8">Blood</tissue>
    </source>
</reference>
<proteinExistence type="predicted"/>
<dbReference type="InterPro" id="IPR013783">
    <property type="entry name" value="Ig-like_fold"/>
</dbReference>
<evidence type="ECO:0000256" key="1">
    <source>
        <dbReference type="ARBA" id="ARBA00004167"/>
    </source>
</evidence>
<sequence length="359" mass="39143">MDGYRTLLIWSIILCLTQDYGSCANILDGPQNVTVLTGSNATFLCTVASGWRSISWYLKNVFIVTITPSETTVSPGYTIVTQNSTNSITGAFTTEITIVNVNKSNSGTVQCSSFSASFQEAYLSVQVKGSVQITGGNVIVTPNSTVSLTCRAEQWYPAPSITWQINNTLADTIYYSTSYTTDANDFVTALSSFRINPETDLSLTCLATVQTLPQPQSSTVNITVREQSPGGGSSLSRAAIILIAVFVSFGGLLLLLVIILLIVICCKRRKRKRESGYQSDAWKAPEKFDNNVWTIDRDGVGHRNIAYTPEPEPERQSYGYNDGNSFDLGSTSTGSSVSQVPGNRWLNNHPKSIRHVTHV</sequence>
<feature type="transmembrane region" description="Helical" evidence="5">
    <location>
        <begin position="238"/>
        <end position="264"/>
    </location>
</feature>
<keyword evidence="5" id="KW-1133">Transmembrane helix</keyword>
<dbReference type="PANTHER" id="PTHR44991">
    <property type="entry name" value="IMMUNOGLOBULIN SUPERFAMILY MEMBER 5"/>
    <property type="match status" value="1"/>
</dbReference>
<dbReference type="InterPro" id="IPR003599">
    <property type="entry name" value="Ig_sub"/>
</dbReference>
<accession>A0AAV7D0W2</accession>
<feature type="domain" description="Ig-like" evidence="7">
    <location>
        <begin position="24"/>
        <end position="124"/>
    </location>
</feature>
<dbReference type="GO" id="GO:0016020">
    <property type="term" value="C:membrane"/>
    <property type="evidence" value="ECO:0007669"/>
    <property type="project" value="UniProtKB-SubCell"/>
</dbReference>
<dbReference type="InterPro" id="IPR007110">
    <property type="entry name" value="Ig-like_dom"/>
</dbReference>
<keyword evidence="2 5" id="KW-0472">Membrane</keyword>
<evidence type="ECO:0000313" key="8">
    <source>
        <dbReference type="EMBL" id="KAG8591043.1"/>
    </source>
</evidence>
<dbReference type="InterPro" id="IPR036179">
    <property type="entry name" value="Ig-like_dom_sf"/>
</dbReference>
<dbReference type="SMART" id="SM00409">
    <property type="entry name" value="IG"/>
    <property type="match status" value="2"/>
</dbReference>
<dbReference type="Proteomes" id="UP000824782">
    <property type="component" value="Unassembled WGS sequence"/>
</dbReference>